<evidence type="ECO:0000256" key="2">
    <source>
        <dbReference type="SAM" id="MobiDB-lite"/>
    </source>
</evidence>
<feature type="region of interest" description="Disordered" evidence="2">
    <location>
        <begin position="573"/>
        <end position="604"/>
    </location>
</feature>
<dbReference type="SUPFAM" id="SSF52540">
    <property type="entry name" value="P-loop containing nucleoside triphosphate hydrolases"/>
    <property type="match status" value="1"/>
</dbReference>
<feature type="compositionally biased region" description="Acidic residues" evidence="2">
    <location>
        <begin position="574"/>
        <end position="594"/>
    </location>
</feature>
<dbReference type="Gene3D" id="3.40.50.300">
    <property type="entry name" value="P-loop containing nucleotide triphosphate hydrolases"/>
    <property type="match status" value="2"/>
</dbReference>
<keyword evidence="1" id="KW-0175">Coiled coil</keyword>
<evidence type="ECO:0000256" key="1">
    <source>
        <dbReference type="SAM" id="Coils"/>
    </source>
</evidence>
<feature type="domain" description="Rad50/SbcC-type AAA" evidence="3">
    <location>
        <begin position="6"/>
        <end position="297"/>
    </location>
</feature>
<evidence type="ECO:0000313" key="4">
    <source>
        <dbReference type="EMBL" id="MCJ7859324.1"/>
    </source>
</evidence>
<proteinExistence type="predicted"/>
<evidence type="ECO:0000313" key="5">
    <source>
        <dbReference type="Proteomes" id="UP001139207"/>
    </source>
</evidence>
<feature type="coiled-coil region" evidence="1">
    <location>
        <begin position="669"/>
        <end position="731"/>
    </location>
</feature>
<dbReference type="InterPro" id="IPR038729">
    <property type="entry name" value="Rad50/SbcC_AAA"/>
</dbReference>
<feature type="coiled-coil region" evidence="1">
    <location>
        <begin position="208"/>
        <end position="259"/>
    </location>
</feature>
<comment type="caution">
    <text evidence="4">The sequence shown here is derived from an EMBL/GenBank/DDBJ whole genome shotgun (WGS) entry which is preliminary data.</text>
</comment>
<feature type="region of interest" description="Disordered" evidence="2">
    <location>
        <begin position="155"/>
        <end position="179"/>
    </location>
</feature>
<reference evidence="4" key="1">
    <citation type="submission" date="2022-04" db="EMBL/GenBank/DDBJ databases">
        <title>Corynebacterium kalidii LD5P10.</title>
        <authorList>
            <person name="Sun J.Q."/>
        </authorList>
    </citation>
    <scope>NUCLEOTIDE SEQUENCE</scope>
    <source>
        <strain evidence="4">LD5P10</strain>
    </source>
</reference>
<dbReference type="GO" id="GO:0016887">
    <property type="term" value="F:ATP hydrolysis activity"/>
    <property type="evidence" value="ECO:0007669"/>
    <property type="project" value="InterPro"/>
</dbReference>
<sequence length="920" mass="99299">MLTFRSLTLSHVAGVTHAHLEFPASGVLVVHGPNEVGKSTLLRAIRLLLDDTPTSSRKREVKALKDVGADEPTTISADLAVGDVELHLTKAFNKGSGRCELRVTAPRAESLTGREASDRFAEIMRGEVDTDLLDALTVEQGASLDQLAAAGLGPLERALSGSPGEGNGTGDGSVADHRDTGGAAALVDRITAERARYFTPGGKPSKELKAAVDEHSAARDEHAEAERAYDQAQSLIIELERLRAEKEAVSQQEPQAREEAKAAAVEVEKGRERQRRIDERTAALTGARQTLELAEQRLQVRKDRVSELADAVEASERAAAEASAAAEAAEGARQEESRLRADLARVRRQARATTAFIRYLDAVQRRDELSATLRTTQEQQVEAVRVAREISEVRERIDENPVTAEVAAAVDRASAELTRAQGIRDASATLVELSGRAGGRFTLDGEEHELDEAAHHLRVTSRRTLQLGDFSLTITPAQGTGSGEQGDDLTQDVDRAEKQLQAALADAGVEDVGDVTQKAGQRRLSEEQLAELRITLSQATGGLSLEELDRSITERTREVHRAEQAAATAKDLFVAEDPDGDVDLPDLDDSDGEQPTDAQATTPVDRNGLLQRVEECEIRADSIREELDTLARTGAAAVLDSRLEEQKRAAARVSDLDTAVAAMRNETCDDALQAAVDEAHREVDEASAELEKLTAELDPAVGDLATLEGLLAGAEARVQRLRERADGIGHEISRANGALGEHSGVAERLETATARLHRARRVEERVTRQAQAADTLYRTVQQARDDARRRFEAPYRASVESLARTLYGRAVSIEFDDDLTISRRVLDATALDAAQLSGGAREQLAILSRLAVADIVGRGEGVPVVIDDALGFSDTSRIHRMNVVLSQLAKTNQVIVLTCDPARFDSVPGATVTSMAELRQ</sequence>
<dbReference type="RefSeq" id="WP_244805051.1">
    <property type="nucleotide sequence ID" value="NZ_JALIEA010000017.1"/>
</dbReference>
<organism evidence="4 5">
    <name type="scientific">Corynebacterium kalidii</name>
    <dbReference type="NCBI Taxonomy" id="2931982"/>
    <lineage>
        <taxon>Bacteria</taxon>
        <taxon>Bacillati</taxon>
        <taxon>Actinomycetota</taxon>
        <taxon>Actinomycetes</taxon>
        <taxon>Mycobacteriales</taxon>
        <taxon>Corynebacteriaceae</taxon>
        <taxon>Corynebacterium</taxon>
    </lineage>
</organism>
<protein>
    <submittedName>
        <fullName evidence="4">AAA family ATPase</fullName>
    </submittedName>
</protein>
<evidence type="ECO:0000259" key="3">
    <source>
        <dbReference type="Pfam" id="PF13476"/>
    </source>
</evidence>
<keyword evidence="5" id="KW-1185">Reference proteome</keyword>
<feature type="coiled-coil region" evidence="1">
    <location>
        <begin position="312"/>
        <end position="349"/>
    </location>
</feature>
<gene>
    <name evidence="4" type="ORF">MUN33_11475</name>
</gene>
<dbReference type="GO" id="GO:0006302">
    <property type="term" value="P:double-strand break repair"/>
    <property type="evidence" value="ECO:0007669"/>
    <property type="project" value="InterPro"/>
</dbReference>
<dbReference type="InterPro" id="IPR027417">
    <property type="entry name" value="P-loop_NTPase"/>
</dbReference>
<dbReference type="PANTHER" id="PTHR41259:SF1">
    <property type="entry name" value="DOUBLE-STRAND BREAK REPAIR RAD50 ATPASE, PUTATIVE-RELATED"/>
    <property type="match status" value="1"/>
</dbReference>
<dbReference type="EMBL" id="JALIEA010000017">
    <property type="protein sequence ID" value="MCJ7859324.1"/>
    <property type="molecule type" value="Genomic_DNA"/>
</dbReference>
<dbReference type="Proteomes" id="UP001139207">
    <property type="component" value="Unassembled WGS sequence"/>
</dbReference>
<name>A0A9X1WHN9_9CORY</name>
<dbReference type="PANTHER" id="PTHR41259">
    <property type="entry name" value="DOUBLE-STRAND BREAK REPAIR RAD50 ATPASE, PUTATIVE-RELATED"/>
    <property type="match status" value="1"/>
</dbReference>
<feature type="coiled-coil region" evidence="1">
    <location>
        <begin position="606"/>
        <end position="633"/>
    </location>
</feature>
<dbReference type="AlphaFoldDB" id="A0A9X1WHN9"/>
<dbReference type="Pfam" id="PF13476">
    <property type="entry name" value="AAA_23"/>
    <property type="match status" value="1"/>
</dbReference>
<accession>A0A9X1WHN9</accession>